<dbReference type="SUPFAM" id="SSF51735">
    <property type="entry name" value="NAD(P)-binding Rossmann-fold domains"/>
    <property type="match status" value="1"/>
</dbReference>
<feature type="domain" description="Alanine dehydrogenase/pyridine nucleotide transhydrogenase N-terminal" evidence="11">
    <location>
        <begin position="4"/>
        <end position="136"/>
    </location>
</feature>
<feature type="binding site" evidence="8">
    <location>
        <position position="15"/>
    </location>
    <ligand>
        <name>substrate</name>
    </ligand>
</feature>
<feature type="binding site" evidence="8">
    <location>
        <position position="74"/>
    </location>
    <ligand>
        <name>substrate</name>
    </ligand>
</feature>
<feature type="active site" description="Proton donor/acceptor" evidence="7">
    <location>
        <position position="269"/>
    </location>
</feature>
<dbReference type="NCBIfam" id="TIGR00518">
    <property type="entry name" value="alaDH"/>
    <property type="match status" value="1"/>
</dbReference>
<evidence type="ECO:0000256" key="1">
    <source>
        <dbReference type="ARBA" id="ARBA00005206"/>
    </source>
</evidence>
<protein>
    <recommendedName>
        <fullName evidence="3 6">Alanine dehydrogenase</fullName>
        <ecNumber evidence="3 6">1.4.1.1</ecNumber>
    </recommendedName>
</protein>
<dbReference type="PROSITE" id="PS00837">
    <property type="entry name" value="ALADH_PNT_2"/>
    <property type="match status" value="1"/>
</dbReference>
<accession>A0A1I4QZX0</accession>
<evidence type="ECO:0000313" key="13">
    <source>
        <dbReference type="Proteomes" id="UP000198565"/>
    </source>
</evidence>
<dbReference type="InterPro" id="IPR007886">
    <property type="entry name" value="AlaDH/PNT_N"/>
</dbReference>
<dbReference type="InterPro" id="IPR007698">
    <property type="entry name" value="AlaDH/PNT_NAD(H)-bd"/>
</dbReference>
<dbReference type="InterPro" id="IPR036291">
    <property type="entry name" value="NAD(P)-bd_dom_sf"/>
</dbReference>
<dbReference type="SMART" id="SM01002">
    <property type="entry name" value="AlaDh_PNT_C"/>
    <property type="match status" value="1"/>
</dbReference>
<comment type="catalytic activity">
    <reaction evidence="6">
        <text>L-alanine + NAD(+) + H2O = pyruvate + NH4(+) + NADH + H(+)</text>
        <dbReference type="Rhea" id="RHEA:18405"/>
        <dbReference type="ChEBI" id="CHEBI:15361"/>
        <dbReference type="ChEBI" id="CHEBI:15377"/>
        <dbReference type="ChEBI" id="CHEBI:15378"/>
        <dbReference type="ChEBI" id="CHEBI:28938"/>
        <dbReference type="ChEBI" id="CHEBI:57540"/>
        <dbReference type="ChEBI" id="CHEBI:57945"/>
        <dbReference type="ChEBI" id="CHEBI:57972"/>
        <dbReference type="EC" id="1.4.1.1"/>
    </reaction>
</comment>
<dbReference type="STRING" id="334253.SAMN04487943_11931"/>
<feature type="binding site" evidence="9">
    <location>
        <position position="279"/>
    </location>
    <ligand>
        <name>NAD(+)</name>
        <dbReference type="ChEBI" id="CHEBI:57540"/>
    </ligand>
</feature>
<feature type="binding site" evidence="9">
    <location>
        <position position="219"/>
    </location>
    <ligand>
        <name>NAD(+)</name>
        <dbReference type="ChEBI" id="CHEBI:57540"/>
    </ligand>
</feature>
<dbReference type="SMART" id="SM01003">
    <property type="entry name" value="AlaDh_PNT_N"/>
    <property type="match status" value="1"/>
</dbReference>
<evidence type="ECO:0000313" key="12">
    <source>
        <dbReference type="EMBL" id="SFM45385.1"/>
    </source>
</evidence>
<evidence type="ECO:0000256" key="5">
    <source>
        <dbReference type="ARBA" id="ARBA00023027"/>
    </source>
</evidence>
<dbReference type="Pfam" id="PF01262">
    <property type="entry name" value="AlaDh_PNT_C"/>
    <property type="match status" value="1"/>
</dbReference>
<dbReference type="Gene3D" id="3.40.50.720">
    <property type="entry name" value="NAD(P)-binding Rossmann-like Domain"/>
    <property type="match status" value="2"/>
</dbReference>
<dbReference type="InterPro" id="IPR008143">
    <property type="entry name" value="Ala_DH/PNT_CS2"/>
</dbReference>
<keyword evidence="9" id="KW-0547">Nucleotide-binding</keyword>
<sequence length="371" mass="39666">MKIGVPKEIKSNENRVAITPAGVMMLTQADHEVKIESGAGLGSGMDNEAYKSAGAVIVPSADQVWAQELVVKVKEPQPSEFTYFRKDLLLFTYLHLAAEKGVTEALLENKTTGIAYETIQLANGGLPLLTPMSEIAGRMSVQAGVRFLEKVHGGKGVLPSGVPGVSPANVVIIGGGIVGTNAAKMAIGLGANVTLLDINIERLRQLEDLFQGKIRTLASNQFNIAEQVRKADLLIGAVLIPGARAPKLVTEEMVKTMEPGSAIVDVAVDQGGSIETVDRVTTHEDPVYVKHNVNHYAVANIPGAVSKTATYALTNVTAPYIFNLANNGLKDYVQSDKVFANGVNTYQGKIVHEAVAKAHNKRYIDIRSVFE</sequence>
<reference evidence="13" key="1">
    <citation type="submission" date="2016-10" db="EMBL/GenBank/DDBJ databases">
        <authorList>
            <person name="Varghese N."/>
            <person name="Submissions S."/>
        </authorList>
    </citation>
    <scope>NUCLEOTIDE SEQUENCE [LARGE SCALE GENOMIC DNA]</scope>
    <source>
        <strain evidence="13">CGMCC 1.4250</strain>
    </source>
</reference>
<dbReference type="SUPFAM" id="SSF52283">
    <property type="entry name" value="Formate/glycerate dehydrogenase catalytic domain-like"/>
    <property type="match status" value="1"/>
</dbReference>
<evidence type="ECO:0000256" key="7">
    <source>
        <dbReference type="PIRSR" id="PIRSR000183-1"/>
    </source>
</evidence>
<evidence type="ECO:0000256" key="4">
    <source>
        <dbReference type="ARBA" id="ARBA00023002"/>
    </source>
</evidence>
<evidence type="ECO:0000256" key="2">
    <source>
        <dbReference type="ARBA" id="ARBA00005689"/>
    </source>
</evidence>
<dbReference type="Proteomes" id="UP000198565">
    <property type="component" value="Unassembled WGS sequence"/>
</dbReference>
<evidence type="ECO:0000256" key="9">
    <source>
        <dbReference type="PIRSR" id="PIRSR000183-3"/>
    </source>
</evidence>
<dbReference type="PIRSF" id="PIRSF000183">
    <property type="entry name" value="Alanine_dh"/>
    <property type="match status" value="1"/>
</dbReference>
<dbReference type="RefSeq" id="WP_091486436.1">
    <property type="nucleotide sequence ID" value="NZ_FOTR01000019.1"/>
</dbReference>
<keyword evidence="13" id="KW-1185">Reference proteome</keyword>
<dbReference type="PANTHER" id="PTHR42795">
    <property type="entry name" value="ALANINE DEHYDROGENASE"/>
    <property type="match status" value="1"/>
</dbReference>
<comment type="similarity">
    <text evidence="2 6">Belongs to the AlaDH/PNT family.</text>
</comment>
<gene>
    <name evidence="12" type="ORF">SAMN04487943_11931</name>
</gene>
<proteinExistence type="inferred from homology"/>
<keyword evidence="5 6" id="KW-0520">NAD</keyword>
<dbReference type="FunFam" id="3.40.50.720:FF:000049">
    <property type="entry name" value="Alanine dehydrogenase"/>
    <property type="match status" value="1"/>
</dbReference>
<keyword evidence="4 6" id="KW-0560">Oxidoreductase</keyword>
<dbReference type="UniPathway" id="UPA00527">
    <property type="reaction ID" value="UER00585"/>
</dbReference>
<evidence type="ECO:0000256" key="8">
    <source>
        <dbReference type="PIRSR" id="PIRSR000183-2"/>
    </source>
</evidence>
<evidence type="ECO:0000259" key="10">
    <source>
        <dbReference type="SMART" id="SM01002"/>
    </source>
</evidence>
<dbReference type="GO" id="GO:0000166">
    <property type="term" value="F:nucleotide binding"/>
    <property type="evidence" value="ECO:0007669"/>
    <property type="project" value="UniProtKB-KW"/>
</dbReference>
<feature type="active site" description="Proton donor/acceptor" evidence="7">
    <location>
        <position position="95"/>
    </location>
</feature>
<feature type="binding site" evidence="9">
    <location>
        <begin position="238"/>
        <end position="239"/>
    </location>
    <ligand>
        <name>NAD(+)</name>
        <dbReference type="ChEBI" id="CHEBI:57540"/>
    </ligand>
</feature>
<evidence type="ECO:0000256" key="6">
    <source>
        <dbReference type="PIRNR" id="PIRNR000183"/>
    </source>
</evidence>
<comment type="pathway">
    <text evidence="1">Amino-acid degradation; L-alanine degradation via dehydrogenase pathway; NH(3) and pyruvate from L-alanine: step 1/1.</text>
</comment>
<feature type="domain" description="Alanine dehydrogenase/pyridine nucleotide transhydrogenase NAD(H)-binding" evidence="10">
    <location>
        <begin position="148"/>
        <end position="297"/>
    </location>
</feature>
<dbReference type="OrthoDB" id="9804592at2"/>
<dbReference type="PANTHER" id="PTHR42795:SF1">
    <property type="entry name" value="ALANINE DEHYDROGENASE"/>
    <property type="match status" value="1"/>
</dbReference>
<dbReference type="GO" id="GO:0042853">
    <property type="term" value="P:L-alanine catabolic process"/>
    <property type="evidence" value="ECO:0007669"/>
    <property type="project" value="UniProtKB-UniPathway"/>
</dbReference>
<dbReference type="GO" id="GO:0000286">
    <property type="term" value="F:alanine dehydrogenase activity"/>
    <property type="evidence" value="ECO:0007669"/>
    <property type="project" value="UniProtKB-UniRule"/>
</dbReference>
<feature type="binding site" evidence="9">
    <location>
        <position position="197"/>
    </location>
    <ligand>
        <name>NAD(+)</name>
        <dbReference type="ChEBI" id="CHEBI:57540"/>
    </ligand>
</feature>
<dbReference type="CDD" id="cd05305">
    <property type="entry name" value="L-AlaDH"/>
    <property type="match status" value="1"/>
</dbReference>
<name>A0A1I4QZX0_9BACI</name>
<evidence type="ECO:0000259" key="11">
    <source>
        <dbReference type="SMART" id="SM01003"/>
    </source>
</evidence>
<feature type="binding site" evidence="9">
    <location>
        <begin position="266"/>
        <end position="269"/>
    </location>
    <ligand>
        <name>NAD(+)</name>
        <dbReference type="ChEBI" id="CHEBI:57540"/>
    </ligand>
</feature>
<organism evidence="12 13">
    <name type="scientific">Gracilibacillus orientalis</name>
    <dbReference type="NCBI Taxonomy" id="334253"/>
    <lineage>
        <taxon>Bacteria</taxon>
        <taxon>Bacillati</taxon>
        <taxon>Bacillota</taxon>
        <taxon>Bacilli</taxon>
        <taxon>Bacillales</taxon>
        <taxon>Bacillaceae</taxon>
        <taxon>Gracilibacillus</taxon>
    </lineage>
</organism>
<feature type="binding site" evidence="9">
    <location>
        <position position="202"/>
    </location>
    <ligand>
        <name>NAD(+)</name>
        <dbReference type="ChEBI" id="CHEBI:57540"/>
    </ligand>
</feature>
<dbReference type="InterPro" id="IPR008141">
    <property type="entry name" value="Ala_DH"/>
</dbReference>
<dbReference type="Pfam" id="PF05222">
    <property type="entry name" value="AlaDh_PNT_N"/>
    <property type="match status" value="1"/>
</dbReference>
<dbReference type="AlphaFoldDB" id="A0A1I4QZX0"/>
<dbReference type="EC" id="1.4.1.1" evidence="3 6"/>
<dbReference type="EMBL" id="FOTR01000019">
    <property type="protein sequence ID" value="SFM45385.1"/>
    <property type="molecule type" value="Genomic_DNA"/>
</dbReference>
<evidence type="ECO:0000256" key="3">
    <source>
        <dbReference type="ARBA" id="ARBA00012897"/>
    </source>
</evidence>
<dbReference type="GO" id="GO:0005886">
    <property type="term" value="C:plasma membrane"/>
    <property type="evidence" value="ECO:0007669"/>
    <property type="project" value="TreeGrafter"/>
</dbReference>
<feature type="binding site" evidence="9">
    <location>
        <position position="133"/>
    </location>
    <ligand>
        <name>NAD(+)</name>
        <dbReference type="ChEBI" id="CHEBI:57540"/>
    </ligand>
</feature>